<organism evidence="1 2">
    <name type="scientific">Ixodes persulcatus</name>
    <name type="common">Taiga tick</name>
    <dbReference type="NCBI Taxonomy" id="34615"/>
    <lineage>
        <taxon>Eukaryota</taxon>
        <taxon>Metazoa</taxon>
        <taxon>Ecdysozoa</taxon>
        <taxon>Arthropoda</taxon>
        <taxon>Chelicerata</taxon>
        <taxon>Arachnida</taxon>
        <taxon>Acari</taxon>
        <taxon>Parasitiformes</taxon>
        <taxon>Ixodida</taxon>
        <taxon>Ixodoidea</taxon>
        <taxon>Ixodidae</taxon>
        <taxon>Ixodinae</taxon>
        <taxon>Ixodes</taxon>
    </lineage>
</organism>
<reference evidence="1 2" key="1">
    <citation type="journal article" date="2020" name="Cell">
        <title>Large-Scale Comparative Analyses of Tick Genomes Elucidate Their Genetic Diversity and Vector Capacities.</title>
        <authorList>
            <consortium name="Tick Genome and Microbiome Consortium (TIGMIC)"/>
            <person name="Jia N."/>
            <person name="Wang J."/>
            <person name="Shi W."/>
            <person name="Du L."/>
            <person name="Sun Y."/>
            <person name="Zhan W."/>
            <person name="Jiang J.F."/>
            <person name="Wang Q."/>
            <person name="Zhang B."/>
            <person name="Ji P."/>
            <person name="Bell-Sakyi L."/>
            <person name="Cui X.M."/>
            <person name="Yuan T.T."/>
            <person name="Jiang B.G."/>
            <person name="Yang W.F."/>
            <person name="Lam T.T."/>
            <person name="Chang Q.C."/>
            <person name="Ding S.J."/>
            <person name="Wang X.J."/>
            <person name="Zhu J.G."/>
            <person name="Ruan X.D."/>
            <person name="Zhao L."/>
            <person name="Wei J.T."/>
            <person name="Ye R.Z."/>
            <person name="Que T.C."/>
            <person name="Du C.H."/>
            <person name="Zhou Y.H."/>
            <person name="Cheng J.X."/>
            <person name="Dai P.F."/>
            <person name="Guo W.B."/>
            <person name="Han X.H."/>
            <person name="Huang E.J."/>
            <person name="Li L.F."/>
            <person name="Wei W."/>
            <person name="Gao Y.C."/>
            <person name="Liu J.Z."/>
            <person name="Shao H.Z."/>
            <person name="Wang X."/>
            <person name="Wang C.C."/>
            <person name="Yang T.C."/>
            <person name="Huo Q.B."/>
            <person name="Li W."/>
            <person name="Chen H.Y."/>
            <person name="Chen S.E."/>
            <person name="Zhou L.G."/>
            <person name="Ni X.B."/>
            <person name="Tian J.H."/>
            <person name="Sheng Y."/>
            <person name="Liu T."/>
            <person name="Pan Y.S."/>
            <person name="Xia L.Y."/>
            <person name="Li J."/>
            <person name="Zhao F."/>
            <person name="Cao W.C."/>
        </authorList>
    </citation>
    <scope>NUCLEOTIDE SEQUENCE [LARGE SCALE GENOMIC DNA]</scope>
    <source>
        <strain evidence="1">Iper-2018</strain>
    </source>
</reference>
<name>A0AC60PU36_IXOPE</name>
<accession>A0AC60PU36</accession>
<comment type="caution">
    <text evidence="1">The sequence shown here is derived from an EMBL/GenBank/DDBJ whole genome shotgun (WGS) entry which is preliminary data.</text>
</comment>
<keyword evidence="2" id="KW-1185">Reference proteome</keyword>
<proteinExistence type="predicted"/>
<protein>
    <submittedName>
        <fullName evidence="1">Uncharacterized protein</fullName>
    </submittedName>
</protein>
<dbReference type="EMBL" id="JABSTQ010009963">
    <property type="protein sequence ID" value="KAG0424548.1"/>
    <property type="molecule type" value="Genomic_DNA"/>
</dbReference>
<evidence type="ECO:0000313" key="1">
    <source>
        <dbReference type="EMBL" id="KAG0424548.1"/>
    </source>
</evidence>
<gene>
    <name evidence="1" type="ORF">HPB47_028230</name>
</gene>
<evidence type="ECO:0000313" key="2">
    <source>
        <dbReference type="Proteomes" id="UP000805193"/>
    </source>
</evidence>
<dbReference type="Proteomes" id="UP000805193">
    <property type="component" value="Unassembled WGS sequence"/>
</dbReference>
<sequence>MPGSEERFIKTVKLMAKRRIVPRKGQTSIEKAAGFYQSCLNTSRHTLREAHSLKKSLQICGIYWPILDATSDLLDILFCTALDFYWPVLLIVTSKDSINFVIEPSQYYEQALERREEMLVAQKYNLYYDTMHGYFMDYMNPIATPAVLADLSDVTRTIRGSFQAALASSWIEAKGGTEVDDSATDPSLVLFQLVKLDTLNSYYSEFPDMTDSLYANIERVPYSQGNRRSPVNILSFERNGVVRLYNATPEGFVLYPNALEMPLYGVDVPPIIKNAALGFVIALAISTSIFENWTYWNASSKVRLVSRAACFIGENLTAEEIDSSHMDLIIRVAALRVLWRTVNLTDTVDEALVLRGLEHLSERQLFFAAWCFMHCGQKKVTDQCNRPLRQLDAFSEVFSCSAKSSMGAPSECPLF</sequence>